<dbReference type="RefSeq" id="WP_376801710.1">
    <property type="nucleotide sequence ID" value="NZ_DBNB01000020.1"/>
</dbReference>
<evidence type="ECO:0000313" key="3">
    <source>
        <dbReference type="EMBL" id="OQW52548.1"/>
    </source>
</evidence>
<feature type="region of interest" description="Disordered" evidence="1">
    <location>
        <begin position="270"/>
        <end position="296"/>
    </location>
</feature>
<accession>A0A1W9HYP1</accession>
<feature type="compositionally biased region" description="Basic and acidic residues" evidence="1">
    <location>
        <begin position="172"/>
        <end position="192"/>
    </location>
</feature>
<keyword evidence="2" id="KW-1133">Transmembrane helix</keyword>
<dbReference type="STRING" id="1827387.A4S15_06840"/>
<gene>
    <name evidence="3" type="ORF">A4S15_06840</name>
</gene>
<dbReference type="AlphaFoldDB" id="A0A1W9HYP1"/>
<dbReference type="EMBL" id="LWDL01000012">
    <property type="protein sequence ID" value="OQW52548.1"/>
    <property type="molecule type" value="Genomic_DNA"/>
</dbReference>
<evidence type="ECO:0000256" key="2">
    <source>
        <dbReference type="SAM" id="Phobius"/>
    </source>
</evidence>
<feature type="compositionally biased region" description="Low complexity" evidence="1">
    <location>
        <begin position="160"/>
        <end position="171"/>
    </location>
</feature>
<organism evidence="3 4">
    <name type="scientific">Candidatus Raskinella chloraquaticus</name>
    <dbReference type="NCBI Taxonomy" id="1951219"/>
    <lineage>
        <taxon>Bacteria</taxon>
        <taxon>Pseudomonadati</taxon>
        <taxon>Pseudomonadota</taxon>
        <taxon>Alphaproteobacteria</taxon>
        <taxon>Hyphomicrobiales</taxon>
        <taxon>Phreatobacteraceae</taxon>
        <taxon>Candidatus Raskinella</taxon>
    </lineage>
</organism>
<sequence length="369" mass="38876">MSKSLLIAAVALVALGLLLAFLAPTGNMGAQEAFYARLLLLIPSLICSLILFGFSAVVGAIQRLETQGEQLRLLLAARGADAGADRPPVKITFPGNEEEAQPRPRGNVFGRAMDKVRNGRNPPKSPEMDMVTADDAGDFLTASAVVADHKRSDPPPLTSAAPPAVVRPAAPHGDDDLPRAQPEARKERDSRFPDVSLPAPAADDDYQPKPVGIPPMNPVPRAGMPPLTPRPPIAPLAPLKSAPAALPTLPPTPEPTVMPAAISPPVAPPMAPSRVDATPAAPTVDAGAPGIASQPAARAPTIAELLERDLANWEPPAEPVRPQLVREGQFAGRTYRTYDDGSLEIDTDQSTLRFDSLDEFRAFIGNPTS</sequence>
<keyword evidence="2" id="KW-0472">Membrane</keyword>
<protein>
    <submittedName>
        <fullName evidence="3">Uncharacterized protein</fullName>
    </submittedName>
</protein>
<reference evidence="3 4" key="1">
    <citation type="journal article" date="2017" name="Water Res.">
        <title>Comammox in drinking water systems.</title>
        <authorList>
            <person name="Wang Y."/>
            <person name="Ma L."/>
            <person name="Mao Y."/>
            <person name="Jiang X."/>
            <person name="Xia Y."/>
            <person name="Yu K."/>
            <person name="Li B."/>
            <person name="Zhang T."/>
        </authorList>
    </citation>
    <scope>NUCLEOTIDE SEQUENCE [LARGE SCALE GENOMIC DNA]</scope>
    <source>
        <strain evidence="3">SG_bin8</strain>
    </source>
</reference>
<feature type="region of interest" description="Disordered" evidence="1">
    <location>
        <begin position="86"/>
        <end position="131"/>
    </location>
</feature>
<keyword evidence="2" id="KW-0812">Transmembrane</keyword>
<dbReference type="Proteomes" id="UP000192872">
    <property type="component" value="Unassembled WGS sequence"/>
</dbReference>
<name>A0A1W9HYP1_9HYPH</name>
<comment type="caution">
    <text evidence="3">The sequence shown here is derived from an EMBL/GenBank/DDBJ whole genome shotgun (WGS) entry which is preliminary data.</text>
</comment>
<evidence type="ECO:0000313" key="4">
    <source>
        <dbReference type="Proteomes" id="UP000192872"/>
    </source>
</evidence>
<feature type="compositionally biased region" description="Pro residues" evidence="1">
    <location>
        <begin position="226"/>
        <end position="235"/>
    </location>
</feature>
<feature type="region of interest" description="Disordered" evidence="1">
    <location>
        <begin position="149"/>
        <end position="236"/>
    </location>
</feature>
<proteinExistence type="predicted"/>
<evidence type="ECO:0000256" key="1">
    <source>
        <dbReference type="SAM" id="MobiDB-lite"/>
    </source>
</evidence>
<feature type="transmembrane region" description="Helical" evidence="2">
    <location>
        <begin position="39"/>
        <end position="61"/>
    </location>
</feature>